<protein>
    <submittedName>
        <fullName evidence="2">Uncharacterized protein</fullName>
    </submittedName>
</protein>
<dbReference type="AlphaFoldDB" id="A0AAD3THE2"/>
<sequence>MAQIAPSGRTGTVGELDHRDETTLQQAQPGEATDLVPLDPGEPDKCVQIGGSLTGPLRDELITPKAGQIKAEESLRRKADRHPRGGEETIGPDLLEKSMSWLSNVVWLRRATENGECASILPASTRLRRMTFPCPGLDFG</sequence>
<gene>
    <name evidence="2" type="ORF">Nepgr_031355</name>
</gene>
<organism evidence="2 3">
    <name type="scientific">Nepenthes gracilis</name>
    <name type="common">Slender pitcher plant</name>
    <dbReference type="NCBI Taxonomy" id="150966"/>
    <lineage>
        <taxon>Eukaryota</taxon>
        <taxon>Viridiplantae</taxon>
        <taxon>Streptophyta</taxon>
        <taxon>Embryophyta</taxon>
        <taxon>Tracheophyta</taxon>
        <taxon>Spermatophyta</taxon>
        <taxon>Magnoliopsida</taxon>
        <taxon>eudicotyledons</taxon>
        <taxon>Gunneridae</taxon>
        <taxon>Pentapetalae</taxon>
        <taxon>Caryophyllales</taxon>
        <taxon>Nepenthaceae</taxon>
        <taxon>Nepenthes</taxon>
    </lineage>
</organism>
<name>A0AAD3THE2_NEPGR</name>
<dbReference type="Proteomes" id="UP001279734">
    <property type="component" value="Unassembled WGS sequence"/>
</dbReference>
<evidence type="ECO:0000313" key="2">
    <source>
        <dbReference type="EMBL" id="GMH29512.1"/>
    </source>
</evidence>
<proteinExistence type="predicted"/>
<feature type="region of interest" description="Disordered" evidence="1">
    <location>
        <begin position="64"/>
        <end position="92"/>
    </location>
</feature>
<feature type="region of interest" description="Disordered" evidence="1">
    <location>
        <begin position="1"/>
        <end position="42"/>
    </location>
</feature>
<dbReference type="EMBL" id="BSYO01000036">
    <property type="protein sequence ID" value="GMH29512.1"/>
    <property type="molecule type" value="Genomic_DNA"/>
</dbReference>
<feature type="compositionally biased region" description="Basic and acidic residues" evidence="1">
    <location>
        <begin position="70"/>
        <end position="87"/>
    </location>
</feature>
<comment type="caution">
    <text evidence="2">The sequence shown here is derived from an EMBL/GenBank/DDBJ whole genome shotgun (WGS) entry which is preliminary data.</text>
</comment>
<evidence type="ECO:0000313" key="3">
    <source>
        <dbReference type="Proteomes" id="UP001279734"/>
    </source>
</evidence>
<keyword evidence="3" id="KW-1185">Reference proteome</keyword>
<accession>A0AAD3THE2</accession>
<evidence type="ECO:0000256" key="1">
    <source>
        <dbReference type="SAM" id="MobiDB-lite"/>
    </source>
</evidence>
<reference evidence="2" key="1">
    <citation type="submission" date="2023-05" db="EMBL/GenBank/DDBJ databases">
        <title>Nepenthes gracilis genome sequencing.</title>
        <authorList>
            <person name="Fukushima K."/>
        </authorList>
    </citation>
    <scope>NUCLEOTIDE SEQUENCE</scope>
    <source>
        <strain evidence="2">SING2019-196</strain>
    </source>
</reference>